<dbReference type="Proteomes" id="UP000439113">
    <property type="component" value="Unassembled WGS sequence"/>
</dbReference>
<dbReference type="Pfam" id="PF09411">
    <property type="entry name" value="PagL"/>
    <property type="match status" value="1"/>
</dbReference>
<comment type="caution">
    <text evidence="2">The sequence shown here is derived from an EMBL/GenBank/DDBJ whole genome shotgun (WGS) entry which is preliminary data.</text>
</comment>
<evidence type="ECO:0000256" key="1">
    <source>
        <dbReference type="SAM" id="SignalP"/>
    </source>
</evidence>
<feature type="signal peptide" evidence="1">
    <location>
        <begin position="1"/>
        <end position="23"/>
    </location>
</feature>
<reference evidence="2 3" key="1">
    <citation type="submission" date="2019-11" db="EMBL/GenBank/DDBJ databases">
        <title>Whole-genome sequence of a Rhodoblastus acidophilus DSM 142.</title>
        <authorList>
            <person name="Kyndt J.A."/>
            <person name="Meyer T.E."/>
        </authorList>
    </citation>
    <scope>NUCLEOTIDE SEQUENCE [LARGE SCALE GENOMIC DNA]</scope>
    <source>
        <strain evidence="2 3">DSM 142</strain>
    </source>
</reference>
<name>A0A6N8DP67_RHOAC</name>
<proteinExistence type="predicted"/>
<accession>A0A6N8DP67</accession>
<dbReference type="OrthoDB" id="6199047at2"/>
<sequence length="194" mass="21430">MQIRNACLAVGSLLAVTSAPALAGDPTLLGVGLGFFDETFLDPRIAFFKVDYNRPHYPATDMRFEVHGGYNFLPTPEVYGRLHPTAGIEVTSAAGTWIGAGIAYDVNYGPLHFTPKFEPGVFMPGDGKRLNYPLEFRTQIELSYEFSDRSRFGVAISHLSNAQLAEKVYNKPNPGADIISIYYRFPLDAWFPGS</sequence>
<dbReference type="AlphaFoldDB" id="A0A6N8DP67"/>
<dbReference type="InterPro" id="IPR018550">
    <property type="entry name" value="Lipid-A_deacylase-rel"/>
</dbReference>
<evidence type="ECO:0000313" key="3">
    <source>
        <dbReference type="Proteomes" id="UP000439113"/>
    </source>
</evidence>
<evidence type="ECO:0008006" key="4">
    <source>
        <dbReference type="Google" id="ProtNLM"/>
    </source>
</evidence>
<keyword evidence="1" id="KW-0732">Signal</keyword>
<organism evidence="2 3">
    <name type="scientific">Rhodoblastus acidophilus</name>
    <name type="common">Rhodopseudomonas acidophila</name>
    <dbReference type="NCBI Taxonomy" id="1074"/>
    <lineage>
        <taxon>Bacteria</taxon>
        <taxon>Pseudomonadati</taxon>
        <taxon>Pseudomonadota</taxon>
        <taxon>Alphaproteobacteria</taxon>
        <taxon>Hyphomicrobiales</taxon>
        <taxon>Rhodoblastaceae</taxon>
        <taxon>Rhodoblastus</taxon>
    </lineage>
</organism>
<gene>
    <name evidence="2" type="ORF">GJ654_08290</name>
</gene>
<dbReference type="Gene3D" id="2.40.160.20">
    <property type="match status" value="1"/>
</dbReference>
<feature type="chain" id="PRO_5026657962" description="Acyloxyacyl hydrolase" evidence="1">
    <location>
        <begin position="24"/>
        <end position="194"/>
    </location>
</feature>
<dbReference type="RefSeq" id="WP_155445683.1">
    <property type="nucleotide sequence ID" value="NZ_JAOQNR010000004.1"/>
</dbReference>
<evidence type="ECO:0000313" key="2">
    <source>
        <dbReference type="EMBL" id="MTV30993.1"/>
    </source>
</evidence>
<protein>
    <recommendedName>
        <fullName evidence="4">Acyloxyacyl hydrolase</fullName>
    </recommendedName>
</protein>
<dbReference type="EMBL" id="WNKS01000005">
    <property type="protein sequence ID" value="MTV30993.1"/>
    <property type="molecule type" value="Genomic_DNA"/>
</dbReference>